<dbReference type="Proteomes" id="UP001176941">
    <property type="component" value="Chromosome 21"/>
</dbReference>
<proteinExistence type="predicted"/>
<name>A0ABN8YTH4_RANTA</name>
<accession>A0ABN8YTH4</accession>
<feature type="compositionally biased region" description="Polar residues" evidence="1">
    <location>
        <begin position="54"/>
        <end position="72"/>
    </location>
</feature>
<evidence type="ECO:0000313" key="3">
    <source>
        <dbReference type="Proteomes" id="UP001176941"/>
    </source>
</evidence>
<protein>
    <submittedName>
        <fullName evidence="2">Uncharacterized protein</fullName>
    </submittedName>
</protein>
<evidence type="ECO:0000313" key="2">
    <source>
        <dbReference type="EMBL" id="CAI9163004.1"/>
    </source>
</evidence>
<gene>
    <name evidence="2" type="ORF">MRATA1EN1_LOCUS11966</name>
</gene>
<sequence length="156" mass="17436">MRAVPVPAVVSDSLQPRGLKPMEWVAVLQGIFPTQGSNPHLLHWRADSLPLNHLGSSTNEGRQTSKYLTQNRRLTDPARRHDAGEWGEESAGSACSSVSLTLFRNMKANTEGHVQRDTRDHASDAEAVPDKRPRQEPGRHTDRVDRRNDRNASDKD</sequence>
<reference evidence="2" key="1">
    <citation type="submission" date="2023-04" db="EMBL/GenBank/DDBJ databases">
        <authorList>
            <consortium name="ELIXIR-Norway"/>
        </authorList>
    </citation>
    <scope>NUCLEOTIDE SEQUENCE [LARGE SCALE GENOMIC DNA]</scope>
</reference>
<feature type="region of interest" description="Disordered" evidence="1">
    <location>
        <begin position="54"/>
        <end position="95"/>
    </location>
</feature>
<dbReference type="EMBL" id="OX459957">
    <property type="protein sequence ID" value="CAI9163004.1"/>
    <property type="molecule type" value="Genomic_DNA"/>
</dbReference>
<evidence type="ECO:0000256" key="1">
    <source>
        <dbReference type="SAM" id="MobiDB-lite"/>
    </source>
</evidence>
<feature type="compositionally biased region" description="Basic and acidic residues" evidence="1">
    <location>
        <begin position="73"/>
        <end position="84"/>
    </location>
</feature>
<organism evidence="2 3">
    <name type="scientific">Rangifer tarandus platyrhynchus</name>
    <name type="common">Svalbard reindeer</name>
    <dbReference type="NCBI Taxonomy" id="3082113"/>
    <lineage>
        <taxon>Eukaryota</taxon>
        <taxon>Metazoa</taxon>
        <taxon>Chordata</taxon>
        <taxon>Craniata</taxon>
        <taxon>Vertebrata</taxon>
        <taxon>Euteleostomi</taxon>
        <taxon>Mammalia</taxon>
        <taxon>Eutheria</taxon>
        <taxon>Laurasiatheria</taxon>
        <taxon>Artiodactyla</taxon>
        <taxon>Ruminantia</taxon>
        <taxon>Pecora</taxon>
        <taxon>Cervidae</taxon>
        <taxon>Odocoileinae</taxon>
        <taxon>Rangifer</taxon>
    </lineage>
</organism>
<feature type="region of interest" description="Disordered" evidence="1">
    <location>
        <begin position="109"/>
        <end position="156"/>
    </location>
</feature>
<keyword evidence="3" id="KW-1185">Reference proteome</keyword>
<feature type="compositionally biased region" description="Basic and acidic residues" evidence="1">
    <location>
        <begin position="113"/>
        <end position="156"/>
    </location>
</feature>